<gene>
    <name evidence="2" type="ORF">BU23DRAFT_548227</name>
</gene>
<proteinExistence type="predicted"/>
<sequence length="649" mass="73482">MKIVLKFSRKPKEASPCLVCKNLDPSTFDIREQRPPMIRVNWHRLEQAADGCRTCALLVQVLRKYFALFKIPPRDVRLVYSGTLHIEIGSVKEVMLYSTRSTPWSSINVQGHVTGPTYSEASLDFVKKMLYTCSKEHKLCQPREDVPLPTRLLDLGTGNLKYGTGTVRLWETGNARASRGTRYACLSHCWGEVQPIKTLKENIEPHKKEIRVEDLPRTFADAVNFVRRMGIRYIWIDSLCIVQDDTNDWEREAARMCDIYQNCVICIGAPGSASHSSGLYSSNAVHIKRFSGSLGRKKYASQSPEIFAREPLDHHLLADPFYVPVEENAHDPFTLRFRGWVYQEHMLAPRFVNFLEQELAWSCGATSLCECSYQSNNKAIASSMGKSKISFTSELHSASPEATAFMWRNMVSSYTKLYLSRDTDRLPAIAGIARVFEKKRGSQAKYFSGIWSDSAVQDLAWETWDLPGWKEAWGDKTGRLYNRVNGAPTWSWASVSTWVGYPLSRNDKFESLCKIIDLGEPGFIPALDPSTGQPRKQILVIHGYLIPAKMVYGEEREEYTRYMLQLAGANEASRFAKDDFLNLTDGPSHVQSGATVYYLVLGKDCDNIYYSLVLKVDQSGSMYQRIGLDRNSGELFAGRLSGKSTVRIC</sequence>
<evidence type="ECO:0000313" key="3">
    <source>
        <dbReference type="Proteomes" id="UP000800036"/>
    </source>
</evidence>
<keyword evidence="3" id="KW-1185">Reference proteome</keyword>
<dbReference type="Proteomes" id="UP000800036">
    <property type="component" value="Unassembled WGS sequence"/>
</dbReference>
<dbReference type="EMBL" id="ML976656">
    <property type="protein sequence ID" value="KAF1980018.1"/>
    <property type="molecule type" value="Genomic_DNA"/>
</dbReference>
<dbReference type="PANTHER" id="PTHR33112:SF9">
    <property type="entry name" value="HETEROKARYON INCOMPATIBILITY DOMAIN-CONTAINING PROTEIN"/>
    <property type="match status" value="1"/>
</dbReference>
<organism evidence="2 3">
    <name type="scientific">Bimuria novae-zelandiae CBS 107.79</name>
    <dbReference type="NCBI Taxonomy" id="1447943"/>
    <lineage>
        <taxon>Eukaryota</taxon>
        <taxon>Fungi</taxon>
        <taxon>Dikarya</taxon>
        <taxon>Ascomycota</taxon>
        <taxon>Pezizomycotina</taxon>
        <taxon>Dothideomycetes</taxon>
        <taxon>Pleosporomycetidae</taxon>
        <taxon>Pleosporales</taxon>
        <taxon>Massarineae</taxon>
        <taxon>Didymosphaeriaceae</taxon>
        <taxon>Bimuria</taxon>
    </lineage>
</organism>
<dbReference type="InterPro" id="IPR010730">
    <property type="entry name" value="HET"/>
</dbReference>
<evidence type="ECO:0000313" key="2">
    <source>
        <dbReference type="EMBL" id="KAF1980018.1"/>
    </source>
</evidence>
<dbReference type="PANTHER" id="PTHR33112">
    <property type="entry name" value="DOMAIN PROTEIN, PUTATIVE-RELATED"/>
    <property type="match status" value="1"/>
</dbReference>
<dbReference type="Pfam" id="PF06985">
    <property type="entry name" value="HET"/>
    <property type="match status" value="1"/>
</dbReference>
<name>A0A6A5VTE8_9PLEO</name>
<dbReference type="OrthoDB" id="5362512at2759"/>
<reference evidence="2" key="1">
    <citation type="journal article" date="2020" name="Stud. Mycol.">
        <title>101 Dothideomycetes genomes: a test case for predicting lifestyles and emergence of pathogens.</title>
        <authorList>
            <person name="Haridas S."/>
            <person name="Albert R."/>
            <person name="Binder M."/>
            <person name="Bloem J."/>
            <person name="Labutti K."/>
            <person name="Salamov A."/>
            <person name="Andreopoulos B."/>
            <person name="Baker S."/>
            <person name="Barry K."/>
            <person name="Bills G."/>
            <person name="Bluhm B."/>
            <person name="Cannon C."/>
            <person name="Castanera R."/>
            <person name="Culley D."/>
            <person name="Daum C."/>
            <person name="Ezra D."/>
            <person name="Gonzalez J."/>
            <person name="Henrissat B."/>
            <person name="Kuo A."/>
            <person name="Liang C."/>
            <person name="Lipzen A."/>
            <person name="Lutzoni F."/>
            <person name="Magnuson J."/>
            <person name="Mondo S."/>
            <person name="Nolan M."/>
            <person name="Ohm R."/>
            <person name="Pangilinan J."/>
            <person name="Park H.-J."/>
            <person name="Ramirez L."/>
            <person name="Alfaro M."/>
            <person name="Sun H."/>
            <person name="Tritt A."/>
            <person name="Yoshinaga Y."/>
            <person name="Zwiers L.-H."/>
            <person name="Turgeon B."/>
            <person name="Goodwin S."/>
            <person name="Spatafora J."/>
            <person name="Crous P."/>
            <person name="Grigoriev I."/>
        </authorList>
    </citation>
    <scope>NUCLEOTIDE SEQUENCE</scope>
    <source>
        <strain evidence="2">CBS 107.79</strain>
    </source>
</reference>
<accession>A0A6A5VTE8</accession>
<feature type="domain" description="Heterokaryon incompatibility" evidence="1">
    <location>
        <begin position="183"/>
        <end position="344"/>
    </location>
</feature>
<protein>
    <submittedName>
        <fullName evidence="2">HET-domain-containing protein</fullName>
    </submittedName>
</protein>
<dbReference type="AlphaFoldDB" id="A0A6A5VTE8"/>
<evidence type="ECO:0000259" key="1">
    <source>
        <dbReference type="Pfam" id="PF06985"/>
    </source>
</evidence>